<feature type="transmembrane region" description="Helical" evidence="1">
    <location>
        <begin position="58"/>
        <end position="82"/>
    </location>
</feature>
<evidence type="ECO:0000256" key="1">
    <source>
        <dbReference type="SAM" id="Phobius"/>
    </source>
</evidence>
<keyword evidence="1" id="KW-1133">Transmembrane helix</keyword>
<keyword evidence="1" id="KW-0812">Transmembrane</keyword>
<organism evidence="2 3">
    <name type="scientific">Sphingomonas jejuensis</name>
    <dbReference type="NCBI Taxonomy" id="904715"/>
    <lineage>
        <taxon>Bacteria</taxon>
        <taxon>Pseudomonadati</taxon>
        <taxon>Pseudomonadota</taxon>
        <taxon>Alphaproteobacteria</taxon>
        <taxon>Sphingomonadales</taxon>
        <taxon>Sphingomonadaceae</taxon>
        <taxon>Sphingomonas</taxon>
    </lineage>
</organism>
<dbReference type="InterPro" id="IPR052959">
    <property type="entry name" value="Inner_membrane_assoc"/>
</dbReference>
<keyword evidence="1" id="KW-0472">Membrane</keyword>
<dbReference type="InterPro" id="IPR007436">
    <property type="entry name" value="DUF485"/>
</dbReference>
<dbReference type="PANTHER" id="PTHR38598:SF1">
    <property type="entry name" value="INNER MEMBRANE PROTEIN YJCH"/>
    <property type="match status" value="1"/>
</dbReference>
<dbReference type="PANTHER" id="PTHR38598">
    <property type="entry name" value="INNER MEMBRANE PROTEIN YJCH"/>
    <property type="match status" value="1"/>
</dbReference>
<comment type="caution">
    <text evidence="2">The sequence shown here is derived from an EMBL/GenBank/DDBJ whole genome shotgun (WGS) entry which is preliminary data.</text>
</comment>
<dbReference type="RefSeq" id="WP_167954954.1">
    <property type="nucleotide sequence ID" value="NZ_JAATJE010000002.1"/>
</dbReference>
<sequence>MDSGAEGGIEADPRYRTLVSARRRLTWVLSATMLALYLGFLLLVAFNKPLMARPVGSGVLSIGILLGLAVILSAIGLTAVYVRRSTAVYDPLVDAIRADHGG</sequence>
<dbReference type="EMBL" id="JAATJE010000002">
    <property type="protein sequence ID" value="NJC34720.1"/>
    <property type="molecule type" value="Genomic_DNA"/>
</dbReference>
<proteinExistence type="predicted"/>
<evidence type="ECO:0000313" key="3">
    <source>
        <dbReference type="Proteomes" id="UP000734218"/>
    </source>
</evidence>
<protein>
    <submittedName>
        <fullName evidence="2">Uncharacterized membrane protein (DUF485 family)</fullName>
    </submittedName>
</protein>
<accession>A0ABX0XN70</accession>
<evidence type="ECO:0000313" key="2">
    <source>
        <dbReference type="EMBL" id="NJC34720.1"/>
    </source>
</evidence>
<dbReference type="Proteomes" id="UP000734218">
    <property type="component" value="Unassembled WGS sequence"/>
</dbReference>
<feature type="transmembrane region" description="Helical" evidence="1">
    <location>
        <begin position="25"/>
        <end position="46"/>
    </location>
</feature>
<gene>
    <name evidence="2" type="ORF">GGR88_002234</name>
</gene>
<keyword evidence="3" id="KW-1185">Reference proteome</keyword>
<reference evidence="2 3" key="1">
    <citation type="submission" date="2020-03" db="EMBL/GenBank/DDBJ databases">
        <title>Genomic Encyclopedia of Type Strains, Phase IV (KMG-IV): sequencing the most valuable type-strain genomes for metagenomic binning, comparative biology and taxonomic classification.</title>
        <authorList>
            <person name="Goeker M."/>
        </authorList>
    </citation>
    <scope>NUCLEOTIDE SEQUENCE [LARGE SCALE GENOMIC DNA]</scope>
    <source>
        <strain evidence="2 3">DSM 27651</strain>
    </source>
</reference>
<dbReference type="Pfam" id="PF04341">
    <property type="entry name" value="DUF485"/>
    <property type="match status" value="1"/>
</dbReference>
<name>A0ABX0XN70_9SPHN</name>